<keyword evidence="5" id="KW-0158">Chromosome</keyword>
<comment type="caution">
    <text evidence="20">The sequence shown here is derived from an EMBL/GenBank/DDBJ whole genome shotgun (WGS) entry which is preliminary data.</text>
</comment>
<dbReference type="SUPFAM" id="SSF56300">
    <property type="entry name" value="Metallo-dependent phosphatases"/>
    <property type="match status" value="1"/>
</dbReference>
<evidence type="ECO:0000256" key="9">
    <source>
        <dbReference type="ARBA" id="ARBA00022763"/>
    </source>
</evidence>
<dbReference type="GO" id="GO:0000014">
    <property type="term" value="F:single-stranded DNA endodeoxyribonuclease activity"/>
    <property type="evidence" value="ECO:0007669"/>
    <property type="project" value="TreeGrafter"/>
</dbReference>
<dbReference type="GO" id="GO:0030145">
    <property type="term" value="F:manganese ion binding"/>
    <property type="evidence" value="ECO:0007669"/>
    <property type="project" value="UniProtKB-UniRule"/>
</dbReference>
<evidence type="ECO:0000256" key="11">
    <source>
        <dbReference type="ARBA" id="ARBA00022839"/>
    </source>
</evidence>
<keyword evidence="8 16" id="KW-0255">Endonuclease</keyword>
<comment type="cofactor">
    <cofactor evidence="1 16">
        <name>Mn(2+)</name>
        <dbReference type="ChEBI" id="CHEBI:29035"/>
    </cofactor>
</comment>
<dbReference type="GO" id="GO:0031573">
    <property type="term" value="P:mitotic intra-S DNA damage checkpoint signaling"/>
    <property type="evidence" value="ECO:0007669"/>
    <property type="project" value="TreeGrafter"/>
</dbReference>
<dbReference type="GO" id="GO:0008296">
    <property type="term" value="F:3'-5'-DNA exonuclease activity"/>
    <property type="evidence" value="ECO:0007669"/>
    <property type="project" value="InterPro"/>
</dbReference>
<keyword evidence="9 16" id="KW-0227">DNA damage</keyword>
<dbReference type="Proteomes" id="UP000789759">
    <property type="component" value="Unassembled WGS sequence"/>
</dbReference>
<dbReference type="PIRSF" id="PIRSF000882">
    <property type="entry name" value="DSB_repair_MRE11"/>
    <property type="match status" value="1"/>
</dbReference>
<dbReference type="InterPro" id="IPR041796">
    <property type="entry name" value="Mre11_N"/>
</dbReference>
<feature type="domain" description="Mre11 DNA-binding" evidence="19">
    <location>
        <begin position="265"/>
        <end position="433"/>
    </location>
</feature>
<dbReference type="PANTHER" id="PTHR10139">
    <property type="entry name" value="DOUBLE-STRAND BREAK REPAIR PROTEIN MRE11"/>
    <property type="match status" value="1"/>
</dbReference>
<evidence type="ECO:0000256" key="2">
    <source>
        <dbReference type="ARBA" id="ARBA00004123"/>
    </source>
</evidence>
<evidence type="ECO:0000256" key="14">
    <source>
        <dbReference type="ARBA" id="ARBA00023242"/>
    </source>
</evidence>
<comment type="similarity">
    <text evidence="4 16">Belongs to the MRE11/RAD32 family.</text>
</comment>
<dbReference type="InterPro" id="IPR029052">
    <property type="entry name" value="Metallo-depent_PP-like"/>
</dbReference>
<dbReference type="GO" id="GO:0007095">
    <property type="term" value="P:mitotic G2 DNA damage checkpoint signaling"/>
    <property type="evidence" value="ECO:0007669"/>
    <property type="project" value="TreeGrafter"/>
</dbReference>
<dbReference type="InterPro" id="IPR004843">
    <property type="entry name" value="Calcineurin-like_PHP"/>
</dbReference>
<keyword evidence="10 16" id="KW-0378">Hydrolase</keyword>
<feature type="active site" description="Proton donor" evidence="17">
    <location>
        <position position="143"/>
    </location>
</feature>
<dbReference type="GO" id="GO:0000723">
    <property type="term" value="P:telomere maintenance"/>
    <property type="evidence" value="ECO:0007669"/>
    <property type="project" value="TreeGrafter"/>
</dbReference>
<proteinExistence type="inferred from homology"/>
<evidence type="ECO:0000256" key="16">
    <source>
        <dbReference type="PIRNR" id="PIRNR000882"/>
    </source>
</evidence>
<evidence type="ECO:0000256" key="12">
    <source>
        <dbReference type="ARBA" id="ARBA00023204"/>
    </source>
</evidence>
<evidence type="ECO:0000256" key="6">
    <source>
        <dbReference type="ARBA" id="ARBA00022722"/>
    </source>
</evidence>
<feature type="region of interest" description="Disordered" evidence="18">
    <location>
        <begin position="507"/>
        <end position="711"/>
    </location>
</feature>
<gene>
    <name evidence="20" type="ORF">CPELLU_LOCUS11626</name>
</gene>
<evidence type="ECO:0000256" key="1">
    <source>
        <dbReference type="ARBA" id="ARBA00001936"/>
    </source>
</evidence>
<protein>
    <recommendedName>
        <fullName evidence="16">Double-strand break repair protein</fullName>
    </recommendedName>
</protein>
<dbReference type="SMART" id="SM01347">
    <property type="entry name" value="Mre11_DNA_bind"/>
    <property type="match status" value="1"/>
</dbReference>
<keyword evidence="21" id="KW-1185">Reference proteome</keyword>
<dbReference type="InterPro" id="IPR038487">
    <property type="entry name" value="Mre11_capping_dom"/>
</dbReference>
<keyword evidence="14 16" id="KW-0539">Nucleus</keyword>
<evidence type="ECO:0000256" key="10">
    <source>
        <dbReference type="ARBA" id="ARBA00022801"/>
    </source>
</evidence>
<dbReference type="Gene3D" id="3.60.21.10">
    <property type="match status" value="2"/>
</dbReference>
<keyword evidence="7" id="KW-0479">Metal-binding</keyword>
<dbReference type="Pfam" id="PF04152">
    <property type="entry name" value="Mre11_DNA_bind"/>
    <property type="match status" value="1"/>
</dbReference>
<comment type="function">
    <text evidence="16">Core component of the MRN complex, which plays a central role in double-strand break (DSB) repair, DNA recombination, maintenance of telomere integrity and meiosis. The MRN complex is involved in the repair of DNA double-strand breaks (DSBs) via homologous recombination (HR), an error-free mechanism which primarily occurs during S and G2 phases. The complex (1) mediates the end resection of damaged DNA, which generates proper single-stranded DNA, a key initial steps in HR, and is (2) required for the recruitment of other repair factors and efficient activation of ATM and ATR upon DNA damage. Within the MRN complex, MRE11 possesses both single-strand endonuclease activity and double-strand-specific 3'-5' exonuclease activity. MRE11 first endonucleolytically cleaves the 5' strand at DNA DSB ends to prevent non-homologous end joining (NHEJ) and licence HR. It then generates a single-stranded DNA gap via 3' to 5' exonucleolytic degradation, which is required for single-strand invasion and recombination.</text>
</comment>
<dbReference type="CDD" id="cd00840">
    <property type="entry name" value="MPP_Mre11_N"/>
    <property type="match status" value="1"/>
</dbReference>
<evidence type="ECO:0000259" key="19">
    <source>
        <dbReference type="SMART" id="SM01347"/>
    </source>
</evidence>
<evidence type="ECO:0000256" key="18">
    <source>
        <dbReference type="SAM" id="MobiDB-lite"/>
    </source>
</evidence>
<evidence type="ECO:0000256" key="3">
    <source>
        <dbReference type="ARBA" id="ARBA00004286"/>
    </source>
</evidence>
<keyword evidence="15 16" id="KW-0469">Meiosis</keyword>
<dbReference type="GO" id="GO:0030870">
    <property type="term" value="C:Mre11 complex"/>
    <property type="evidence" value="ECO:0007669"/>
    <property type="project" value="UniProtKB-UniRule"/>
</dbReference>
<feature type="compositionally biased region" description="Basic and acidic residues" evidence="18">
    <location>
        <begin position="667"/>
        <end position="676"/>
    </location>
</feature>
<dbReference type="GO" id="GO:0000724">
    <property type="term" value="P:double-strand break repair via homologous recombination"/>
    <property type="evidence" value="ECO:0007669"/>
    <property type="project" value="TreeGrafter"/>
</dbReference>
<reference evidence="20" key="1">
    <citation type="submission" date="2021-06" db="EMBL/GenBank/DDBJ databases">
        <authorList>
            <person name="Kallberg Y."/>
            <person name="Tangrot J."/>
            <person name="Rosling A."/>
        </authorList>
    </citation>
    <scope>NUCLEOTIDE SEQUENCE</scope>
    <source>
        <strain evidence="20">FL966</strain>
    </source>
</reference>
<dbReference type="PANTHER" id="PTHR10139:SF1">
    <property type="entry name" value="DOUBLE-STRAND BREAK REPAIR PROTEIN MRE11"/>
    <property type="match status" value="1"/>
</dbReference>
<feature type="compositionally biased region" description="Basic and acidic residues" evidence="18">
    <location>
        <begin position="567"/>
        <end position="577"/>
    </location>
</feature>
<keyword evidence="6 16" id="KW-0540">Nuclease</keyword>
<evidence type="ECO:0000256" key="5">
    <source>
        <dbReference type="ARBA" id="ARBA00022454"/>
    </source>
</evidence>
<evidence type="ECO:0000256" key="8">
    <source>
        <dbReference type="ARBA" id="ARBA00022759"/>
    </source>
</evidence>
<keyword evidence="12 16" id="KW-0234">DNA repair</keyword>
<keyword evidence="13 16" id="KW-0464">Manganese</keyword>
<dbReference type="GO" id="GO:0042138">
    <property type="term" value="P:meiotic DNA double-strand break formation"/>
    <property type="evidence" value="ECO:0007669"/>
    <property type="project" value="TreeGrafter"/>
</dbReference>
<evidence type="ECO:0000256" key="4">
    <source>
        <dbReference type="ARBA" id="ARBA00009028"/>
    </source>
</evidence>
<dbReference type="GO" id="GO:0035861">
    <property type="term" value="C:site of double-strand break"/>
    <property type="evidence" value="ECO:0007669"/>
    <property type="project" value="TreeGrafter"/>
</dbReference>
<evidence type="ECO:0000313" key="20">
    <source>
        <dbReference type="EMBL" id="CAG8697195.1"/>
    </source>
</evidence>
<dbReference type="Pfam" id="PF00149">
    <property type="entry name" value="Metallophos"/>
    <property type="match status" value="1"/>
</dbReference>
<feature type="compositionally biased region" description="Basic and acidic residues" evidence="18">
    <location>
        <begin position="604"/>
        <end position="614"/>
    </location>
</feature>
<dbReference type="InterPro" id="IPR007281">
    <property type="entry name" value="Mre11_DNA-bd"/>
</dbReference>
<feature type="compositionally biased region" description="Acidic residues" evidence="18">
    <location>
        <begin position="629"/>
        <end position="638"/>
    </location>
</feature>
<evidence type="ECO:0000313" key="21">
    <source>
        <dbReference type="Proteomes" id="UP000789759"/>
    </source>
</evidence>
<dbReference type="Gene3D" id="3.30.110.110">
    <property type="entry name" value="Mre11, capping domain"/>
    <property type="match status" value="1"/>
</dbReference>
<organism evidence="20 21">
    <name type="scientific">Cetraspora pellucida</name>
    <dbReference type="NCBI Taxonomy" id="1433469"/>
    <lineage>
        <taxon>Eukaryota</taxon>
        <taxon>Fungi</taxon>
        <taxon>Fungi incertae sedis</taxon>
        <taxon>Mucoromycota</taxon>
        <taxon>Glomeromycotina</taxon>
        <taxon>Glomeromycetes</taxon>
        <taxon>Diversisporales</taxon>
        <taxon>Gigasporaceae</taxon>
        <taxon>Cetraspora</taxon>
    </lineage>
</organism>
<feature type="compositionally biased region" description="Basic and acidic residues" evidence="18">
    <location>
        <begin position="639"/>
        <end position="648"/>
    </location>
</feature>
<name>A0A9N9HMW5_9GLOM</name>
<keyword evidence="11 16" id="KW-0269">Exonuclease</keyword>
<evidence type="ECO:0000256" key="15">
    <source>
        <dbReference type="ARBA" id="ARBA00023254"/>
    </source>
</evidence>
<dbReference type="OrthoDB" id="30417at2759"/>
<evidence type="ECO:0000256" key="13">
    <source>
        <dbReference type="ARBA" id="ARBA00023211"/>
    </source>
</evidence>
<dbReference type="GO" id="GO:0097552">
    <property type="term" value="P:mitochondrial double-strand break repair via homologous recombination"/>
    <property type="evidence" value="ECO:0007669"/>
    <property type="project" value="TreeGrafter"/>
</dbReference>
<feature type="compositionally biased region" description="Low complexity" evidence="18">
    <location>
        <begin position="689"/>
        <end position="700"/>
    </location>
</feature>
<sequence>MNLTRTDIISWLIWTYQKIRDEDSNECISILIATDNHLGYLENDPIRGQDSLNTFREILQIAKQNDVDMVLLGGDLFHENRPSRKTLYETMKILRTYCMGDKKCQLEIINDDRENNNDNFNKLNLQDPNYKVAMPVFSIHGNHDDPSGDGNLCALDVLAVSGLVNYFGKANVVENIVVKPILLRKGETVLALYGLGNVRDQRLHRMFTDDAVKINPPPNPISNESFNLMQNFYVSQPGSSVATSLVEGELEPKHVAKLNIIGDQFELKKIRLRTVRPFVIGELSLKDVNGLDPTKTSSISAYLIKKVEELIQDAKNQWLEMNDYDYDLEDEMFPLPLIRLKVEYSGGFTVLNNRQFGQKFVNLVANNHEILFFYRKRAPTEKKKNTTQSMNLAGEFDMPENLSHNYVTDLITENMKSLSILPENALNEATTLFVDKDDPHAIEGFYNNTIKKTRAKLRQENMICDDKILIEQAQKQKSLLSRQYAEMNPDERLIEMNSNEAFADTCQQEDDIDSDNQTGTSSRAKTTSRGRATKTTRGTGTRARGRGRGRATTSSRKNIVDEDLDIDDRSDHTERARGRGRGRTTSSKKTIVNIVDDDEDLDIDDRSDHTERARGRGRRTTSNRKNMVDDEGFLDDLGIDDKSDHTEDNEPFNGDGNEVKKRKTSTRRKDVEEPPAKRARINFPTLATSNSSQQLRSQSQTMEVDDDDFFE</sequence>
<evidence type="ECO:0000256" key="17">
    <source>
        <dbReference type="PIRSR" id="PIRSR000882-1"/>
    </source>
</evidence>
<accession>A0A9N9HMW5</accession>
<comment type="subcellular location">
    <subcellularLocation>
        <location evidence="3">Chromosome</location>
    </subcellularLocation>
    <subcellularLocation>
        <location evidence="2 16">Nucleus</location>
    </subcellularLocation>
</comment>
<dbReference type="GO" id="GO:0006303">
    <property type="term" value="P:double-strand break repair via nonhomologous end joining"/>
    <property type="evidence" value="ECO:0007669"/>
    <property type="project" value="TreeGrafter"/>
</dbReference>
<dbReference type="InterPro" id="IPR003701">
    <property type="entry name" value="Mre11"/>
</dbReference>
<dbReference type="AlphaFoldDB" id="A0A9N9HMW5"/>
<dbReference type="EMBL" id="CAJVQA010010475">
    <property type="protein sequence ID" value="CAG8697195.1"/>
    <property type="molecule type" value="Genomic_DNA"/>
</dbReference>
<evidence type="ECO:0000256" key="7">
    <source>
        <dbReference type="ARBA" id="ARBA00022723"/>
    </source>
</evidence>